<dbReference type="FunFam" id="2.60.40.10:FF:000192">
    <property type="entry name" value="Myomesin 1"/>
    <property type="match status" value="1"/>
</dbReference>
<organism evidence="5 6">
    <name type="scientific">Larimichthys crocea</name>
    <name type="common">Large yellow croaker</name>
    <name type="synonym">Pseudosciaena crocea</name>
    <dbReference type="NCBI Taxonomy" id="215358"/>
    <lineage>
        <taxon>Eukaryota</taxon>
        <taxon>Metazoa</taxon>
        <taxon>Chordata</taxon>
        <taxon>Craniata</taxon>
        <taxon>Vertebrata</taxon>
        <taxon>Euteleostomi</taxon>
        <taxon>Actinopterygii</taxon>
        <taxon>Neopterygii</taxon>
        <taxon>Teleostei</taxon>
        <taxon>Neoteleostei</taxon>
        <taxon>Acanthomorphata</taxon>
        <taxon>Eupercaria</taxon>
        <taxon>Sciaenidae</taxon>
        <taxon>Larimichthys</taxon>
    </lineage>
</organism>
<dbReference type="SMART" id="SM00409">
    <property type="entry name" value="IG"/>
    <property type="match status" value="2"/>
</dbReference>
<protein>
    <submittedName>
        <fullName evidence="5">M-protein, striated muscle</fullName>
    </submittedName>
</protein>
<dbReference type="PROSITE" id="PS50853">
    <property type="entry name" value="FN3"/>
    <property type="match status" value="5"/>
</dbReference>
<dbReference type="EMBL" id="REGW02000012">
    <property type="protein sequence ID" value="KAE8289137.1"/>
    <property type="molecule type" value="Genomic_DNA"/>
</dbReference>
<dbReference type="FunFam" id="2.60.40.10:FF:000029">
    <property type="entry name" value="Myomesin 1"/>
    <property type="match status" value="3"/>
</dbReference>
<feature type="domain" description="Fibronectin type-III" evidence="4">
    <location>
        <begin position="170"/>
        <end position="265"/>
    </location>
</feature>
<dbReference type="InterPro" id="IPR003961">
    <property type="entry name" value="FN3_dom"/>
</dbReference>
<dbReference type="Pfam" id="PF07679">
    <property type="entry name" value="I-set"/>
    <property type="match status" value="1"/>
</dbReference>
<evidence type="ECO:0000256" key="1">
    <source>
        <dbReference type="ARBA" id="ARBA00022737"/>
    </source>
</evidence>
<evidence type="ECO:0000256" key="2">
    <source>
        <dbReference type="ARBA" id="ARBA00023319"/>
    </source>
</evidence>
<dbReference type="Proteomes" id="UP000424527">
    <property type="component" value="Unassembled WGS sequence"/>
</dbReference>
<feature type="domain" description="Fibronectin type-III" evidence="4">
    <location>
        <begin position="600"/>
        <end position="698"/>
    </location>
</feature>
<comment type="caution">
    <text evidence="5">The sequence shown here is derived from an EMBL/GenBank/DDBJ whole genome shotgun (WGS) entry which is preliminary data.</text>
</comment>
<dbReference type="InterPro" id="IPR013783">
    <property type="entry name" value="Ig-like_fold"/>
</dbReference>
<feature type="domain" description="Fibronectin type-III" evidence="4">
    <location>
        <begin position="298"/>
        <end position="393"/>
    </location>
</feature>
<name>A0A6G0ICR0_LARCR</name>
<dbReference type="InterPro" id="IPR050964">
    <property type="entry name" value="Striated_Muscle_Regulatory"/>
</dbReference>
<dbReference type="SUPFAM" id="SSF48726">
    <property type="entry name" value="Immunoglobulin"/>
    <property type="match status" value="1"/>
</dbReference>
<reference evidence="5 6" key="1">
    <citation type="submission" date="2019-07" db="EMBL/GenBank/DDBJ databases">
        <title>Chromosome genome assembly for large yellow croaker.</title>
        <authorList>
            <person name="Xiao S."/>
        </authorList>
    </citation>
    <scope>NUCLEOTIDE SEQUENCE [LARGE SCALE GENOMIC DNA]</scope>
    <source>
        <strain evidence="5">JMULYC20181020</strain>
        <tissue evidence="5">Muscle</tissue>
    </source>
</reference>
<proteinExistence type="predicted"/>
<dbReference type="FunFam" id="2.60.40.10:FF:000197">
    <property type="entry name" value="Myomesin 1"/>
    <property type="match status" value="1"/>
</dbReference>
<sequence>MTRSFLKVLHAWRFTISSSVSVSIFDPPCLAPICPALPLCDSAYQGAVAGSEHSQTPALTLEPEAQFGIAFPPTWVKEGNSLTLQCTFTSALLPFQQDIIWFRDGIQLHQSSNVEITTVDSKTSITLKAAHKEHEGVYTVRLRTWDDFQEHSAFVYVKDASAAVSGGPASPLDVQVSDVNKDYVFLTWQPPSADGASHVLGYYVEKCDVSQGEWVRCNVHTQKMCHYPVFGLKEGTLYQFRVRAVNQAGASRPSKATEPVLTADPLEHTRTTVVNVDIGWTITITKDELEGHVKAPFPPTDVHACEVSDTYVVLSWTEPEPRGREPLTFYVERSLAGNSSWELASLDMVVNSPRFPVFDLVKGKQYCFRVRSINKYGVSDPSEPSEPISLGKPQAVPASPHSVMAISDTDTSVLLQWKEPKDKDDILGYYLYYNETGKQDWNTVNNKPFTKTRFIVHGLKTRGEYVFRVKSVSRAGNSSYSDQSQAILVKSAIHVPSAPSAIAMLLCTGSEMVLGWKAPARNGGAHVCGYYLDQREKGMKTWREVNVKPAKERQFKVCNLSAGHFYQFRVYAANMAGVGKPSEASEAFLCEKWTMPEPGCPYDLELREVRKSSLVLLWAAPLYEGSSPVTGYFLEISEGDQSDDWTALNEKPISDTHYKVSGLQAGQTYRLRVSAVNEAGVGCASLPTEPVTAQTQPGTKNVEIGVDNDGFIFLSYQADKMNDTSEFLWSKNYTEAIDAGRAQAETKKNGSVLTFKDASEEDLGLYTVKMSDNSTHVIQLRLHC</sequence>
<dbReference type="PANTHER" id="PTHR13817:SF89">
    <property type="entry name" value="MYOMESIN-3"/>
    <property type="match status" value="1"/>
</dbReference>
<dbReference type="PRINTS" id="PR00014">
    <property type="entry name" value="FNTYPEIII"/>
</dbReference>
<dbReference type="SUPFAM" id="SSF49265">
    <property type="entry name" value="Fibronectin type III"/>
    <property type="match status" value="3"/>
</dbReference>
<dbReference type="InterPro" id="IPR013098">
    <property type="entry name" value="Ig_I-set"/>
</dbReference>
<dbReference type="PROSITE" id="PS50835">
    <property type="entry name" value="IG_LIKE"/>
    <property type="match status" value="1"/>
</dbReference>
<gene>
    <name evidence="5" type="ORF">D5F01_LYC13017</name>
</gene>
<evidence type="ECO:0000313" key="5">
    <source>
        <dbReference type="EMBL" id="KAE8289137.1"/>
    </source>
</evidence>
<keyword evidence="6" id="KW-1185">Reference proteome</keyword>
<dbReference type="SMART" id="SM00060">
    <property type="entry name" value="FN3"/>
    <property type="match status" value="5"/>
</dbReference>
<dbReference type="CDD" id="cd00063">
    <property type="entry name" value="FN3"/>
    <property type="match status" value="5"/>
</dbReference>
<dbReference type="AlphaFoldDB" id="A0A6G0ICR0"/>
<feature type="domain" description="Fibronectin type-III" evidence="4">
    <location>
        <begin position="396"/>
        <end position="492"/>
    </location>
</feature>
<evidence type="ECO:0000259" key="4">
    <source>
        <dbReference type="PROSITE" id="PS50853"/>
    </source>
</evidence>
<feature type="domain" description="Fibronectin type-III" evidence="4">
    <location>
        <begin position="498"/>
        <end position="592"/>
    </location>
</feature>
<dbReference type="Pfam" id="PF00041">
    <property type="entry name" value="fn3"/>
    <property type="match status" value="5"/>
</dbReference>
<keyword evidence="2" id="KW-0393">Immunoglobulin domain</keyword>
<keyword evidence="1" id="KW-0677">Repeat</keyword>
<dbReference type="InterPro" id="IPR003599">
    <property type="entry name" value="Ig_sub"/>
</dbReference>
<accession>A0A6G0ICR0</accession>
<dbReference type="InterPro" id="IPR007110">
    <property type="entry name" value="Ig-like_dom"/>
</dbReference>
<dbReference type="InterPro" id="IPR036179">
    <property type="entry name" value="Ig-like_dom_sf"/>
</dbReference>
<evidence type="ECO:0000259" key="3">
    <source>
        <dbReference type="PROSITE" id="PS50835"/>
    </source>
</evidence>
<dbReference type="PANTHER" id="PTHR13817">
    <property type="entry name" value="TITIN"/>
    <property type="match status" value="1"/>
</dbReference>
<feature type="domain" description="Ig-like" evidence="3">
    <location>
        <begin position="57"/>
        <end position="139"/>
    </location>
</feature>
<dbReference type="InterPro" id="IPR036116">
    <property type="entry name" value="FN3_sf"/>
</dbReference>
<dbReference type="Gene3D" id="2.60.40.10">
    <property type="entry name" value="Immunoglobulins"/>
    <property type="match status" value="7"/>
</dbReference>
<evidence type="ECO:0000313" key="6">
    <source>
        <dbReference type="Proteomes" id="UP000424527"/>
    </source>
</evidence>